<feature type="binding site" evidence="10">
    <location>
        <position position="144"/>
    </location>
    <ligand>
        <name>Zn(2+)</name>
        <dbReference type="ChEBI" id="CHEBI:29105"/>
    </ligand>
</feature>
<keyword evidence="8" id="KW-0238">DNA-binding</keyword>
<comment type="similarity">
    <text evidence="2">Belongs to the Fur family.</text>
</comment>
<dbReference type="GO" id="GO:0045892">
    <property type="term" value="P:negative regulation of DNA-templated transcription"/>
    <property type="evidence" value="ECO:0007669"/>
    <property type="project" value="TreeGrafter"/>
</dbReference>
<dbReference type="AlphaFoldDB" id="A0A6N7VU59"/>
<evidence type="ECO:0000256" key="8">
    <source>
        <dbReference type="ARBA" id="ARBA00023125"/>
    </source>
</evidence>
<keyword evidence="4" id="KW-0678">Repressor</keyword>
<keyword evidence="11" id="KW-0408">Iron</keyword>
<dbReference type="PANTHER" id="PTHR33202">
    <property type="entry name" value="ZINC UPTAKE REGULATION PROTEIN"/>
    <property type="match status" value="1"/>
</dbReference>
<evidence type="ECO:0000313" key="12">
    <source>
        <dbReference type="EMBL" id="MSS78406.1"/>
    </source>
</evidence>
<accession>A0A6N7VU59</accession>
<protein>
    <submittedName>
        <fullName evidence="12">Transcriptional repressor</fullName>
    </submittedName>
</protein>
<evidence type="ECO:0000256" key="9">
    <source>
        <dbReference type="ARBA" id="ARBA00023163"/>
    </source>
</evidence>
<dbReference type="Proteomes" id="UP000441925">
    <property type="component" value="Unassembled WGS sequence"/>
</dbReference>
<dbReference type="InterPro" id="IPR043135">
    <property type="entry name" value="Fur_C"/>
</dbReference>
<dbReference type="InterPro" id="IPR036388">
    <property type="entry name" value="WH-like_DNA-bd_sf"/>
</dbReference>
<dbReference type="SUPFAM" id="SSF46785">
    <property type="entry name" value="Winged helix' DNA-binding domain"/>
    <property type="match status" value="1"/>
</dbReference>
<comment type="cofactor">
    <cofactor evidence="11">
        <name>Mn(2+)</name>
        <dbReference type="ChEBI" id="CHEBI:29035"/>
    </cofactor>
    <cofactor evidence="11">
        <name>Fe(2+)</name>
        <dbReference type="ChEBI" id="CHEBI:29033"/>
    </cofactor>
    <text evidence="11">Binds 1 Mn(2+) or Fe(2+) ion per subunit.</text>
</comment>
<dbReference type="Pfam" id="PF01475">
    <property type="entry name" value="FUR"/>
    <property type="match status" value="1"/>
</dbReference>
<dbReference type="GO" id="GO:0005737">
    <property type="term" value="C:cytoplasm"/>
    <property type="evidence" value="ECO:0007669"/>
    <property type="project" value="UniProtKB-SubCell"/>
</dbReference>
<evidence type="ECO:0000256" key="10">
    <source>
        <dbReference type="PIRSR" id="PIRSR602481-1"/>
    </source>
</evidence>
<sequence>MKEIIDSLVNVEAEERYIREKGILKEHGIRVSHQRLMVLDYLVNNMKHPTADDIYKDLKSKDPILSQATVYNTLNLFVENNIVSELDFNESRKRYDFYNKHHSHFICVDCGDILDLNVDIDNLKLDELEGYSINSVDITIRGECPTCLSKKDK</sequence>
<evidence type="ECO:0000256" key="7">
    <source>
        <dbReference type="ARBA" id="ARBA00023015"/>
    </source>
</evidence>
<evidence type="ECO:0000256" key="3">
    <source>
        <dbReference type="ARBA" id="ARBA00022490"/>
    </source>
</evidence>
<gene>
    <name evidence="12" type="ORF">FYJ26_08345</name>
</gene>
<evidence type="ECO:0000256" key="6">
    <source>
        <dbReference type="ARBA" id="ARBA00022833"/>
    </source>
</evidence>
<keyword evidence="3" id="KW-0963">Cytoplasm</keyword>
<dbReference type="InterPro" id="IPR002481">
    <property type="entry name" value="FUR"/>
</dbReference>
<keyword evidence="6 10" id="KW-0862">Zinc</keyword>
<dbReference type="GO" id="GO:0003700">
    <property type="term" value="F:DNA-binding transcription factor activity"/>
    <property type="evidence" value="ECO:0007669"/>
    <property type="project" value="InterPro"/>
</dbReference>
<evidence type="ECO:0000256" key="5">
    <source>
        <dbReference type="ARBA" id="ARBA00022723"/>
    </source>
</evidence>
<keyword evidence="9" id="KW-0804">Transcription</keyword>
<comment type="cofactor">
    <cofactor evidence="10">
        <name>Zn(2+)</name>
        <dbReference type="ChEBI" id="CHEBI:29105"/>
    </cofactor>
    <text evidence="10">Binds 1 zinc ion per subunit.</text>
</comment>
<keyword evidence="7" id="KW-0805">Transcription regulation</keyword>
<comment type="caution">
    <text evidence="12">The sequence shown here is derived from an EMBL/GenBank/DDBJ whole genome shotgun (WGS) entry which is preliminary data.</text>
</comment>
<dbReference type="Gene3D" id="1.10.10.10">
    <property type="entry name" value="Winged helix-like DNA-binding domain superfamily/Winged helix DNA-binding domain"/>
    <property type="match status" value="1"/>
</dbReference>
<dbReference type="Gene3D" id="3.30.1490.190">
    <property type="match status" value="1"/>
</dbReference>
<dbReference type="GO" id="GO:0000976">
    <property type="term" value="F:transcription cis-regulatory region binding"/>
    <property type="evidence" value="ECO:0007669"/>
    <property type="project" value="TreeGrafter"/>
</dbReference>
<reference evidence="12 13" key="1">
    <citation type="submission" date="2019-08" db="EMBL/GenBank/DDBJ databases">
        <title>In-depth cultivation of the pig gut microbiome towards novel bacterial diversity and tailored functional studies.</title>
        <authorList>
            <person name="Wylensek D."/>
            <person name="Hitch T.C.A."/>
            <person name="Clavel T."/>
        </authorList>
    </citation>
    <scope>NUCLEOTIDE SEQUENCE [LARGE SCALE GENOMIC DNA]</scope>
    <source>
        <strain evidence="12 13">WCA-380-WT-2B</strain>
    </source>
</reference>
<dbReference type="PANTHER" id="PTHR33202:SF8">
    <property type="entry name" value="PEROXIDE-RESPONSIVE REPRESSOR PERR"/>
    <property type="match status" value="1"/>
</dbReference>
<comment type="subcellular location">
    <subcellularLocation>
        <location evidence="1">Cytoplasm</location>
    </subcellularLocation>
</comment>
<evidence type="ECO:0000256" key="11">
    <source>
        <dbReference type="PIRSR" id="PIRSR602481-2"/>
    </source>
</evidence>
<dbReference type="CDD" id="cd07153">
    <property type="entry name" value="Fur_like"/>
    <property type="match status" value="1"/>
</dbReference>
<evidence type="ECO:0000256" key="4">
    <source>
        <dbReference type="ARBA" id="ARBA00022491"/>
    </source>
</evidence>
<keyword evidence="5 10" id="KW-0479">Metal-binding</keyword>
<dbReference type="EMBL" id="VULQ01000010">
    <property type="protein sequence ID" value="MSS78406.1"/>
    <property type="molecule type" value="Genomic_DNA"/>
</dbReference>
<keyword evidence="13" id="KW-1185">Reference proteome</keyword>
<dbReference type="FunFam" id="1.10.10.10:FF:000007">
    <property type="entry name" value="Ferric uptake regulation protein"/>
    <property type="match status" value="1"/>
</dbReference>
<feature type="binding site" evidence="10">
    <location>
        <position position="107"/>
    </location>
    <ligand>
        <name>Zn(2+)</name>
        <dbReference type="ChEBI" id="CHEBI:29105"/>
    </ligand>
</feature>
<dbReference type="GO" id="GO:1900376">
    <property type="term" value="P:regulation of secondary metabolite biosynthetic process"/>
    <property type="evidence" value="ECO:0007669"/>
    <property type="project" value="TreeGrafter"/>
</dbReference>
<dbReference type="InterPro" id="IPR036390">
    <property type="entry name" value="WH_DNA-bd_sf"/>
</dbReference>
<evidence type="ECO:0000313" key="13">
    <source>
        <dbReference type="Proteomes" id="UP000441925"/>
    </source>
</evidence>
<proteinExistence type="inferred from homology"/>
<name>A0A6N7VU59_9FIRM</name>
<evidence type="ECO:0000256" key="2">
    <source>
        <dbReference type="ARBA" id="ARBA00007957"/>
    </source>
</evidence>
<feature type="binding site" evidence="10">
    <location>
        <position position="147"/>
    </location>
    <ligand>
        <name>Zn(2+)</name>
        <dbReference type="ChEBI" id="CHEBI:29105"/>
    </ligand>
</feature>
<feature type="binding site" evidence="10">
    <location>
        <position position="110"/>
    </location>
    <ligand>
        <name>Zn(2+)</name>
        <dbReference type="ChEBI" id="CHEBI:29105"/>
    </ligand>
</feature>
<dbReference type="GO" id="GO:0008270">
    <property type="term" value="F:zinc ion binding"/>
    <property type="evidence" value="ECO:0007669"/>
    <property type="project" value="TreeGrafter"/>
</dbReference>
<dbReference type="RefSeq" id="WP_154541458.1">
    <property type="nucleotide sequence ID" value="NZ_VULQ01000010.1"/>
</dbReference>
<feature type="binding site" evidence="11">
    <location>
        <position position="101"/>
    </location>
    <ligand>
        <name>Fe cation</name>
        <dbReference type="ChEBI" id="CHEBI:24875"/>
    </ligand>
</feature>
<organism evidence="12 13">
    <name type="scientific">Anaerococcus porci</name>
    <dbReference type="NCBI Taxonomy" id="2652269"/>
    <lineage>
        <taxon>Bacteria</taxon>
        <taxon>Bacillati</taxon>
        <taxon>Bacillota</taxon>
        <taxon>Tissierellia</taxon>
        <taxon>Tissierellales</taxon>
        <taxon>Peptoniphilaceae</taxon>
        <taxon>Anaerococcus</taxon>
    </lineage>
</organism>
<evidence type="ECO:0000256" key="1">
    <source>
        <dbReference type="ARBA" id="ARBA00004496"/>
    </source>
</evidence>